<dbReference type="OrthoDB" id="3240451at2"/>
<feature type="transmembrane region" description="Helical" evidence="2">
    <location>
        <begin position="43"/>
        <end position="65"/>
    </location>
</feature>
<accession>A0A261EUA7</accession>
<dbReference type="Proteomes" id="UP000216725">
    <property type="component" value="Unassembled WGS sequence"/>
</dbReference>
<gene>
    <name evidence="3" type="ORF">PSRA_1473</name>
</gene>
<keyword evidence="2" id="KW-0472">Membrane</keyword>
<dbReference type="EMBL" id="MWWR01000017">
    <property type="protein sequence ID" value="OZG50443.1"/>
    <property type="molecule type" value="Genomic_DNA"/>
</dbReference>
<evidence type="ECO:0000313" key="4">
    <source>
        <dbReference type="Proteomes" id="UP000216725"/>
    </source>
</evidence>
<feature type="compositionally biased region" description="Low complexity" evidence="1">
    <location>
        <begin position="483"/>
        <end position="499"/>
    </location>
</feature>
<protein>
    <recommendedName>
        <fullName evidence="5">Organic solvents resistance ABC transporter permease</fullName>
    </recommendedName>
</protein>
<dbReference type="RefSeq" id="WP_094661274.1">
    <property type="nucleotide sequence ID" value="NZ_MWWR01000017.1"/>
</dbReference>
<evidence type="ECO:0000313" key="3">
    <source>
        <dbReference type="EMBL" id="OZG50443.1"/>
    </source>
</evidence>
<reference evidence="3 4" key="1">
    <citation type="journal article" date="2017" name="BMC Genomics">
        <title>Comparative genomic and phylogenomic analyses of the Bifidobacteriaceae family.</title>
        <authorList>
            <person name="Lugli G.A."/>
            <person name="Milani C."/>
            <person name="Turroni F."/>
            <person name="Duranti S."/>
            <person name="Mancabelli L."/>
            <person name="Mangifesta M."/>
            <person name="Ferrario C."/>
            <person name="Modesto M."/>
            <person name="Mattarelli P."/>
            <person name="Jiri K."/>
            <person name="van Sinderen D."/>
            <person name="Ventura M."/>
        </authorList>
    </citation>
    <scope>NUCLEOTIDE SEQUENCE [LARGE SCALE GENOMIC DNA]</scope>
    <source>
        <strain evidence="3 4">DSM 24742</strain>
    </source>
</reference>
<name>A0A261EUA7_9BIFI</name>
<sequence>MSEHRREGHFDDSKYDFTQTMPAIEGDSLADARRARRSRRMRTATKATLAVLSAIVLVGASVYGATLATAPSDVQAQSGVHVETVARSELQSYCPERMQLADTAAYGDSQFQVSEGNISSQAVIAASGDVQLAAASSLDGITTTPLSAGTGAGALLVNSQAVDSASLLGDAFLTQATDGTGLFGTSASWATEGDLRGVAAAQCVATATKQRVITPSTGSGWTEQLVLANPGSIATTVTLTAWGTSRAGSLSLATAATVTVPARGETTVSLGAAANGENALVVDIDSQAIPIAAVVRSVSADGLTPRGSDYAVATADASTQLLIPDVASLGDSQATLFSESDTTATLTWLTKDGVSDATTVSLTGQQVKVADLGTVPDGAYALRVTAGEALNAQVVGTKSGDGQSDFAISDAVETSHVTGLAIPSDTRATLVLSNTSSSDQVASLSCYDASGAPLATHQVTVPANGATTVDVSTLAGGAGESSGDGATTDGTSGDGTAQTATPTVGAIIVSDSADASQASTLPSTLGVAATLTQPDVDAASLQGMSVIAGTSLEAPSYDIESTRDQRLVS</sequence>
<dbReference type="AlphaFoldDB" id="A0A261EUA7"/>
<comment type="caution">
    <text evidence="3">The sequence shown here is derived from an EMBL/GenBank/DDBJ whole genome shotgun (WGS) entry which is preliminary data.</text>
</comment>
<evidence type="ECO:0000256" key="1">
    <source>
        <dbReference type="SAM" id="MobiDB-lite"/>
    </source>
</evidence>
<proteinExistence type="predicted"/>
<keyword evidence="2" id="KW-1133">Transmembrane helix</keyword>
<keyword evidence="2" id="KW-0812">Transmembrane</keyword>
<evidence type="ECO:0008006" key="5">
    <source>
        <dbReference type="Google" id="ProtNLM"/>
    </source>
</evidence>
<keyword evidence="4" id="KW-1185">Reference proteome</keyword>
<dbReference type="InterPro" id="IPR043777">
    <property type="entry name" value="DUF5719"/>
</dbReference>
<organism evidence="3 4">
    <name type="scientific">Pseudoscardovia radai</name>
    <dbReference type="NCBI Taxonomy" id="987066"/>
    <lineage>
        <taxon>Bacteria</taxon>
        <taxon>Bacillati</taxon>
        <taxon>Actinomycetota</taxon>
        <taxon>Actinomycetes</taxon>
        <taxon>Bifidobacteriales</taxon>
        <taxon>Bifidobacteriaceae</taxon>
        <taxon>Pseudoscardovia</taxon>
    </lineage>
</organism>
<evidence type="ECO:0000256" key="2">
    <source>
        <dbReference type="SAM" id="Phobius"/>
    </source>
</evidence>
<dbReference type="Pfam" id="PF18986">
    <property type="entry name" value="DUF5719"/>
    <property type="match status" value="1"/>
</dbReference>
<feature type="region of interest" description="Disordered" evidence="1">
    <location>
        <begin position="473"/>
        <end position="499"/>
    </location>
</feature>